<evidence type="ECO:0000313" key="13">
    <source>
        <dbReference type="EMBL" id="BAM07396.1"/>
    </source>
</evidence>
<dbReference type="STRING" id="1162668.LFE_1716"/>
<evidence type="ECO:0000256" key="2">
    <source>
        <dbReference type="ARBA" id="ARBA00006555"/>
    </source>
</evidence>
<feature type="transmembrane region" description="Helical" evidence="11">
    <location>
        <begin position="49"/>
        <end position="69"/>
    </location>
</feature>
<dbReference type="EMBL" id="AP012342">
    <property type="protein sequence ID" value="BAM07396.1"/>
    <property type="molecule type" value="Genomic_DNA"/>
</dbReference>
<dbReference type="PATRIC" id="fig|1162668.3.peg.2037"/>
<evidence type="ECO:0000256" key="3">
    <source>
        <dbReference type="ARBA" id="ARBA00022448"/>
    </source>
</evidence>
<dbReference type="InterPro" id="IPR006260">
    <property type="entry name" value="TonB/TolA_C"/>
</dbReference>
<evidence type="ECO:0000256" key="11">
    <source>
        <dbReference type="SAM" id="Phobius"/>
    </source>
</evidence>
<dbReference type="PANTHER" id="PTHR33446">
    <property type="entry name" value="PROTEIN TONB-RELATED"/>
    <property type="match status" value="1"/>
</dbReference>
<organism evidence="13 14">
    <name type="scientific">Leptospirillum ferrooxidans (strain C2-3)</name>
    <dbReference type="NCBI Taxonomy" id="1162668"/>
    <lineage>
        <taxon>Bacteria</taxon>
        <taxon>Pseudomonadati</taxon>
        <taxon>Nitrospirota</taxon>
        <taxon>Nitrospiria</taxon>
        <taxon>Nitrospirales</taxon>
        <taxon>Nitrospiraceae</taxon>
        <taxon>Leptospirillum</taxon>
    </lineage>
</organism>
<evidence type="ECO:0000256" key="7">
    <source>
        <dbReference type="ARBA" id="ARBA00022927"/>
    </source>
</evidence>
<dbReference type="GO" id="GO:0015031">
    <property type="term" value="P:protein transport"/>
    <property type="evidence" value="ECO:0007669"/>
    <property type="project" value="UniProtKB-KW"/>
</dbReference>
<dbReference type="NCBIfam" id="TIGR01352">
    <property type="entry name" value="tonB_Cterm"/>
    <property type="match status" value="1"/>
</dbReference>
<dbReference type="Proteomes" id="UP000007382">
    <property type="component" value="Chromosome"/>
</dbReference>
<keyword evidence="8 11" id="KW-1133">Transmembrane helix</keyword>
<name>I0IQ47_LEPFC</name>
<dbReference type="SUPFAM" id="SSF74653">
    <property type="entry name" value="TolA/TonB C-terminal domain"/>
    <property type="match status" value="1"/>
</dbReference>
<keyword evidence="5" id="KW-0997">Cell inner membrane</keyword>
<dbReference type="AlphaFoldDB" id="I0IQ47"/>
<keyword evidence="6 11" id="KW-0812">Transmembrane</keyword>
<evidence type="ECO:0000256" key="5">
    <source>
        <dbReference type="ARBA" id="ARBA00022519"/>
    </source>
</evidence>
<dbReference type="RefSeq" id="WP_014449881.1">
    <property type="nucleotide sequence ID" value="NC_017094.1"/>
</dbReference>
<keyword evidence="14" id="KW-1185">Reference proteome</keyword>
<evidence type="ECO:0000256" key="10">
    <source>
        <dbReference type="SAM" id="MobiDB-lite"/>
    </source>
</evidence>
<comment type="subcellular location">
    <subcellularLocation>
        <location evidence="1">Cell inner membrane</location>
        <topology evidence="1">Single-pass membrane protein</topology>
        <orientation evidence="1">Periplasmic side</orientation>
    </subcellularLocation>
</comment>
<reference evidence="14" key="2">
    <citation type="submission" date="2012-03" db="EMBL/GenBank/DDBJ databases">
        <title>The complete genome sequence of the pioneer microbe on fresh volcanic deposit, Leptospirillum ferrooxidans strain C2-3.</title>
        <authorList>
            <person name="Fujimura R."/>
            <person name="Sato Y."/>
            <person name="Nishizawa T."/>
            <person name="Nanba K."/>
            <person name="Oshima K."/>
            <person name="Hattori M."/>
            <person name="Kamijo T."/>
            <person name="Ohta H."/>
        </authorList>
    </citation>
    <scope>NUCLEOTIDE SEQUENCE [LARGE SCALE GENOMIC DNA]</scope>
    <source>
        <strain evidence="14">C2-3</strain>
    </source>
</reference>
<dbReference type="PANTHER" id="PTHR33446:SF2">
    <property type="entry name" value="PROTEIN TONB"/>
    <property type="match status" value="1"/>
</dbReference>
<proteinExistence type="inferred from homology"/>
<evidence type="ECO:0000259" key="12">
    <source>
        <dbReference type="PROSITE" id="PS52015"/>
    </source>
</evidence>
<feature type="compositionally biased region" description="Basic and acidic residues" evidence="10">
    <location>
        <begin position="184"/>
        <end position="208"/>
    </location>
</feature>
<keyword evidence="3" id="KW-0813">Transport</keyword>
<evidence type="ECO:0000256" key="9">
    <source>
        <dbReference type="ARBA" id="ARBA00023136"/>
    </source>
</evidence>
<gene>
    <name evidence="13" type="ordered locus">LFE_1716</name>
</gene>
<reference evidence="13 14" key="1">
    <citation type="journal article" date="2012" name="J. Bacteriol.">
        <title>Complete Genome Sequence of Leptospirillum ferrooxidans Strain C2-3, Isolated from a Fresh Volcanic Ash Deposit on the Island of Miyake, Japan.</title>
        <authorList>
            <person name="Fujimura R."/>
            <person name="Sato Y."/>
            <person name="Nishizawa T."/>
            <person name="Oshima K."/>
            <person name="Kim S.-W."/>
            <person name="Hattori M."/>
            <person name="Kamijo T."/>
            <person name="Ohta H."/>
        </authorList>
    </citation>
    <scope>NUCLEOTIDE SEQUENCE [LARGE SCALE GENOMIC DNA]</scope>
    <source>
        <strain evidence="13 14">C2-3</strain>
    </source>
</reference>
<evidence type="ECO:0000256" key="4">
    <source>
        <dbReference type="ARBA" id="ARBA00022475"/>
    </source>
</evidence>
<dbReference type="KEGG" id="lfc:LFE_1716"/>
<dbReference type="eggNOG" id="COG0810">
    <property type="taxonomic scope" value="Bacteria"/>
</dbReference>
<evidence type="ECO:0000313" key="14">
    <source>
        <dbReference type="Proteomes" id="UP000007382"/>
    </source>
</evidence>
<protein>
    <submittedName>
        <fullName evidence="13">Putative TonB protein</fullName>
    </submittedName>
</protein>
<keyword evidence="7" id="KW-0653">Protein transport</keyword>
<keyword evidence="4" id="KW-1003">Cell membrane</keyword>
<evidence type="ECO:0000256" key="1">
    <source>
        <dbReference type="ARBA" id="ARBA00004383"/>
    </source>
</evidence>
<feature type="domain" description="TonB C-terminal" evidence="12">
    <location>
        <begin position="282"/>
        <end position="379"/>
    </location>
</feature>
<feature type="region of interest" description="Disordered" evidence="10">
    <location>
        <begin position="244"/>
        <end position="268"/>
    </location>
</feature>
<dbReference type="GO" id="GO:0031992">
    <property type="term" value="F:energy transducer activity"/>
    <property type="evidence" value="ECO:0007669"/>
    <property type="project" value="TreeGrafter"/>
</dbReference>
<dbReference type="GO" id="GO:0055085">
    <property type="term" value="P:transmembrane transport"/>
    <property type="evidence" value="ECO:0007669"/>
    <property type="project" value="InterPro"/>
</dbReference>
<evidence type="ECO:0000256" key="8">
    <source>
        <dbReference type="ARBA" id="ARBA00022989"/>
    </source>
</evidence>
<dbReference type="Pfam" id="PF03544">
    <property type="entry name" value="TonB_C"/>
    <property type="match status" value="1"/>
</dbReference>
<dbReference type="HOGENOM" id="CLU_753972_0_0_0"/>
<accession>I0IQ47</accession>
<comment type="similarity">
    <text evidence="2">Belongs to the TonB family.</text>
</comment>
<feature type="region of interest" description="Disordered" evidence="10">
    <location>
        <begin position="115"/>
        <end position="225"/>
    </location>
</feature>
<dbReference type="PROSITE" id="PS52015">
    <property type="entry name" value="TONB_CTD"/>
    <property type="match status" value="1"/>
</dbReference>
<keyword evidence="9 11" id="KW-0472">Membrane</keyword>
<dbReference type="Gene3D" id="3.30.1150.10">
    <property type="match status" value="1"/>
</dbReference>
<evidence type="ECO:0000256" key="6">
    <source>
        <dbReference type="ARBA" id="ARBA00022692"/>
    </source>
</evidence>
<sequence length="379" mass="42566">MDSRREKNQPWASCAFRGAGIIEFDAFEKPPYRQALILVNHGEDDIRWAFRWFVLVSILLHGSLLLLMIKDPALLNRLEDLIAPQKPPMTEAMRKKLAEERKPVFVDILDPSKVPQSTRTVAPPLPKGHSLSGKPNHHDSKTVLRPSTAPPPPRVVTPRPKVAPSEPEREAPLAKMEPGLSQVKKSERHDHPNHNKAKETEKHSERMAKTAPVSPSEKPEKPTKIVRKISPKDLNRILSQESLGDPFSKNLNLSKDLSPAYSDKPDPTDRIMANLEDETYSSYIKRIQERFETIGEYPEEAASRGITGRALVTFRILADGTLDGVTLSRSSGSAILDEEALRIVRVASPYIPLPTAFHKKELTLTWAFIFYNGGFHVIQ</sequence>
<dbReference type="InterPro" id="IPR037682">
    <property type="entry name" value="TonB_C"/>
</dbReference>
<dbReference type="InterPro" id="IPR051045">
    <property type="entry name" value="TonB-dependent_transducer"/>
</dbReference>
<dbReference type="GO" id="GO:0098797">
    <property type="term" value="C:plasma membrane protein complex"/>
    <property type="evidence" value="ECO:0007669"/>
    <property type="project" value="TreeGrafter"/>
</dbReference>